<dbReference type="PANTHER" id="PTHR31138:SF1">
    <property type="entry name" value="PDZ DOMAIN-CONTAINING PROTEIN"/>
    <property type="match status" value="1"/>
</dbReference>
<dbReference type="AlphaFoldDB" id="A0A9P6BB39"/>
<evidence type="ECO:0000259" key="3">
    <source>
        <dbReference type="Pfam" id="PF19343"/>
    </source>
</evidence>
<dbReference type="EMBL" id="MU128909">
    <property type="protein sequence ID" value="KAF9521104.1"/>
    <property type="molecule type" value="Genomic_DNA"/>
</dbReference>
<sequence>MSLPQAVKEISAHPGKNTVTSPTIKADLQEDVDRKMRLYGAIQAFRQNRLPDNAQIDDTLKYVAEHSPVDEKKLSHEGQKLVNDVRDIIETARDLVKEKNADELFQNFLYHTIRTEAEVPEADTGVLNGTKDDTKRDGRQAVEHLRTLLSLILTNSEARKLLSDVSLIGRDLFARGAVQMADAARPDPEALARVDEAAPSSDWKPSNGQVRKTEQSLTLSSDTPGRSEQTVEQFEDAKGNGVAEPREPQSDAGNSKNKAEATRLGPRDWIKGLKDKIPQEHRDHANNEFEKGVQVLKDEFPEERRDQFIYRLKKVLVECQKQSDYQEALTWFLDAIETYFGHGRTLVDHHVGKVGETASDPDLQRAGSELRTLLERFANGKSIGDILDAADQLNTDVKDDEALGQWFKELDAFVRKTLLEPGYVISPKCNTDANRLRNTGYQFFDDKYKGHKDNLFDSVQAWFLAWSDDPLNKRFGEDWKRLTKDLLFAEDGSLSFKPHLWTDIRKVIIPQLIRNVGYIPIPRIEYTDNSMDLVIENLTMEGSNILPNIVSVDAHNYFEFSPYESIPDQSQHDFQFTMTQIQADMRDVAFYFNKKTGLPKMKDSGLADVFLGGEGLKIKVHLTGAGKDQSSVFKVKDVHCKVDSLKFSVRDTKHDILYKTLKPLATGLVKKQISRVIEDAVRTGLEFLDEQLVGVRDRYEEARKSEDISTTKALASLFERKTEEVSSKTESKKKPDAHFKIVSSRGSVIIPQGHDSGFVHKLAERESTAKQGQGMGESSVSTLSFCICTAPC</sequence>
<dbReference type="InterPro" id="IPR045967">
    <property type="entry name" value="HAM1-like_N"/>
</dbReference>
<accession>A0A9P6BB39</accession>
<dbReference type="SUPFAM" id="SSF55394">
    <property type="entry name" value="Bactericidal permeability-increasing protein, BPI"/>
    <property type="match status" value="1"/>
</dbReference>
<keyword evidence="5" id="KW-1185">Reference proteome</keyword>
<dbReference type="Pfam" id="PF14613">
    <property type="entry name" value="HAM1_C"/>
    <property type="match status" value="1"/>
</dbReference>
<feature type="compositionally biased region" description="Basic and acidic residues" evidence="1">
    <location>
        <begin position="257"/>
        <end position="267"/>
    </location>
</feature>
<feature type="domain" description="HAM1-like N-terminal" evidence="3">
    <location>
        <begin position="15"/>
        <end position="628"/>
    </location>
</feature>
<comment type="caution">
    <text evidence="4">The sequence shown here is derived from an EMBL/GenBank/DDBJ whole genome shotgun (WGS) entry which is preliminary data.</text>
</comment>
<feature type="compositionally biased region" description="Basic and acidic residues" evidence="1">
    <location>
        <begin position="184"/>
        <end position="196"/>
    </location>
</feature>
<evidence type="ECO:0000313" key="4">
    <source>
        <dbReference type="EMBL" id="KAF9521104.1"/>
    </source>
</evidence>
<gene>
    <name evidence="4" type="ORF">BS47DRAFT_1370230</name>
</gene>
<dbReference type="GO" id="GO:0008289">
    <property type="term" value="F:lipid binding"/>
    <property type="evidence" value="ECO:0007669"/>
    <property type="project" value="InterPro"/>
</dbReference>
<dbReference type="Pfam" id="PF19343">
    <property type="entry name" value="HAM1_N"/>
    <property type="match status" value="1"/>
</dbReference>
<organism evidence="4 5">
    <name type="scientific">Hydnum rufescens UP504</name>
    <dbReference type="NCBI Taxonomy" id="1448309"/>
    <lineage>
        <taxon>Eukaryota</taxon>
        <taxon>Fungi</taxon>
        <taxon>Dikarya</taxon>
        <taxon>Basidiomycota</taxon>
        <taxon>Agaricomycotina</taxon>
        <taxon>Agaricomycetes</taxon>
        <taxon>Cantharellales</taxon>
        <taxon>Hydnaceae</taxon>
        <taxon>Hydnum</taxon>
    </lineage>
</organism>
<protein>
    <submittedName>
        <fullName evidence="4">Uncharacterized protein</fullName>
    </submittedName>
</protein>
<dbReference type="Proteomes" id="UP000886523">
    <property type="component" value="Unassembled WGS sequence"/>
</dbReference>
<feature type="region of interest" description="Disordered" evidence="1">
    <location>
        <begin position="1"/>
        <end position="21"/>
    </location>
</feature>
<reference evidence="4" key="1">
    <citation type="journal article" date="2020" name="Nat. Commun.">
        <title>Large-scale genome sequencing of mycorrhizal fungi provides insights into the early evolution of symbiotic traits.</title>
        <authorList>
            <person name="Miyauchi S."/>
            <person name="Kiss E."/>
            <person name="Kuo A."/>
            <person name="Drula E."/>
            <person name="Kohler A."/>
            <person name="Sanchez-Garcia M."/>
            <person name="Morin E."/>
            <person name="Andreopoulos B."/>
            <person name="Barry K.W."/>
            <person name="Bonito G."/>
            <person name="Buee M."/>
            <person name="Carver A."/>
            <person name="Chen C."/>
            <person name="Cichocki N."/>
            <person name="Clum A."/>
            <person name="Culley D."/>
            <person name="Crous P.W."/>
            <person name="Fauchery L."/>
            <person name="Girlanda M."/>
            <person name="Hayes R.D."/>
            <person name="Keri Z."/>
            <person name="LaButti K."/>
            <person name="Lipzen A."/>
            <person name="Lombard V."/>
            <person name="Magnuson J."/>
            <person name="Maillard F."/>
            <person name="Murat C."/>
            <person name="Nolan M."/>
            <person name="Ohm R.A."/>
            <person name="Pangilinan J."/>
            <person name="Pereira M.F."/>
            <person name="Perotto S."/>
            <person name="Peter M."/>
            <person name="Pfister S."/>
            <person name="Riley R."/>
            <person name="Sitrit Y."/>
            <person name="Stielow J.B."/>
            <person name="Szollosi G."/>
            <person name="Zifcakova L."/>
            <person name="Stursova M."/>
            <person name="Spatafora J.W."/>
            <person name="Tedersoo L."/>
            <person name="Vaario L.M."/>
            <person name="Yamada A."/>
            <person name="Yan M."/>
            <person name="Wang P."/>
            <person name="Xu J."/>
            <person name="Bruns T."/>
            <person name="Baldrian P."/>
            <person name="Vilgalys R."/>
            <person name="Dunand C."/>
            <person name="Henrissat B."/>
            <person name="Grigoriev I.V."/>
            <person name="Hibbett D."/>
            <person name="Nagy L.G."/>
            <person name="Martin F.M."/>
        </authorList>
    </citation>
    <scope>NUCLEOTIDE SEQUENCE</scope>
    <source>
        <strain evidence="4">UP504</strain>
    </source>
</reference>
<proteinExistence type="predicted"/>
<feature type="compositionally biased region" description="Polar residues" evidence="1">
    <location>
        <begin position="203"/>
        <end position="232"/>
    </location>
</feature>
<evidence type="ECO:0000256" key="1">
    <source>
        <dbReference type="SAM" id="MobiDB-lite"/>
    </source>
</evidence>
<name>A0A9P6BB39_9AGAM</name>
<dbReference type="PANTHER" id="PTHR31138">
    <property type="entry name" value="CHROMOSOME 19, WHOLE GENOME SHOTGUN SEQUENCE"/>
    <property type="match status" value="1"/>
</dbReference>
<feature type="domain" description="HAM1-like C-terminal" evidence="2">
    <location>
        <begin position="641"/>
        <end position="778"/>
    </location>
</feature>
<dbReference type="InterPro" id="IPR027842">
    <property type="entry name" value="HAM1-like_C"/>
</dbReference>
<dbReference type="Gene3D" id="3.15.10.10">
    <property type="entry name" value="Bactericidal permeability-increasing protein, domain 1"/>
    <property type="match status" value="1"/>
</dbReference>
<evidence type="ECO:0000259" key="2">
    <source>
        <dbReference type="Pfam" id="PF14613"/>
    </source>
</evidence>
<feature type="region of interest" description="Disordered" evidence="1">
    <location>
        <begin position="183"/>
        <end position="267"/>
    </location>
</feature>
<dbReference type="OrthoDB" id="19394at2759"/>
<dbReference type="InterPro" id="IPR017943">
    <property type="entry name" value="Bactericidal_perm-incr_a/b_dom"/>
</dbReference>
<evidence type="ECO:0000313" key="5">
    <source>
        <dbReference type="Proteomes" id="UP000886523"/>
    </source>
</evidence>